<keyword evidence="1" id="KW-0863">Zinc-finger</keyword>
<reference evidence="3 4" key="1">
    <citation type="journal article" date="2018" name="PLoS Genet.">
        <title>Population sequencing reveals clonal diversity and ancestral inbreeding in the grapevine cultivar Chardonnay.</title>
        <authorList>
            <person name="Roach M.J."/>
            <person name="Johnson D.L."/>
            <person name="Bohlmann J."/>
            <person name="van Vuuren H.J."/>
            <person name="Jones S.J."/>
            <person name="Pretorius I.S."/>
            <person name="Schmidt S.A."/>
            <person name="Borneman A.R."/>
        </authorList>
    </citation>
    <scope>NUCLEOTIDE SEQUENCE [LARGE SCALE GENOMIC DNA]</scope>
    <source>
        <strain evidence="4">cv. Chardonnay</strain>
        <tissue evidence="3">Leaf</tissue>
    </source>
</reference>
<dbReference type="SUPFAM" id="SSF57756">
    <property type="entry name" value="Retrovirus zinc finger-like domains"/>
    <property type="match status" value="1"/>
</dbReference>
<dbReference type="InterPro" id="IPR054722">
    <property type="entry name" value="PolX-like_BBD"/>
</dbReference>
<keyword evidence="1" id="KW-0479">Metal-binding</keyword>
<dbReference type="InterPro" id="IPR001878">
    <property type="entry name" value="Znf_CCHC"/>
</dbReference>
<dbReference type="Pfam" id="PF22936">
    <property type="entry name" value="Pol_BBD"/>
    <property type="match status" value="1"/>
</dbReference>
<organism evidence="3 4">
    <name type="scientific">Vitis vinifera</name>
    <name type="common">Grape</name>
    <dbReference type="NCBI Taxonomy" id="29760"/>
    <lineage>
        <taxon>Eukaryota</taxon>
        <taxon>Viridiplantae</taxon>
        <taxon>Streptophyta</taxon>
        <taxon>Embryophyta</taxon>
        <taxon>Tracheophyta</taxon>
        <taxon>Spermatophyta</taxon>
        <taxon>Magnoliopsida</taxon>
        <taxon>eudicotyledons</taxon>
        <taxon>Gunneridae</taxon>
        <taxon>Pentapetalae</taxon>
        <taxon>rosids</taxon>
        <taxon>Vitales</taxon>
        <taxon>Vitaceae</taxon>
        <taxon>Viteae</taxon>
        <taxon>Vitis</taxon>
    </lineage>
</organism>
<evidence type="ECO:0000313" key="3">
    <source>
        <dbReference type="EMBL" id="RVW67310.1"/>
    </source>
</evidence>
<dbReference type="PROSITE" id="PS50158">
    <property type="entry name" value="ZF_CCHC"/>
    <property type="match status" value="1"/>
</dbReference>
<comment type="caution">
    <text evidence="3">The sequence shown here is derived from an EMBL/GenBank/DDBJ whole genome shotgun (WGS) entry which is preliminary data.</text>
</comment>
<proteinExistence type="predicted"/>
<dbReference type="AlphaFoldDB" id="A0A438G540"/>
<dbReference type="Pfam" id="PF14223">
    <property type="entry name" value="Retrotran_gag_2"/>
    <property type="match status" value="1"/>
</dbReference>
<dbReference type="InterPro" id="IPR036875">
    <property type="entry name" value="Znf_CCHC_sf"/>
</dbReference>
<protein>
    <submittedName>
        <fullName evidence="3">Retrovirus-related Pol polyprotein from transposon TNT 1-94</fullName>
    </submittedName>
</protein>
<dbReference type="PANTHER" id="PTHR47592">
    <property type="entry name" value="PBF68 PROTEIN"/>
    <property type="match status" value="1"/>
</dbReference>
<evidence type="ECO:0000259" key="2">
    <source>
        <dbReference type="PROSITE" id="PS50158"/>
    </source>
</evidence>
<sequence length="370" mass="42787">MEQTFKSDSTLPNTEVSVLIKVGTHHAKPEKFNGDDFKRWQQNMLFYLTTLNLVHVLNEECPKAPERLTKETFNVIEAWKHSDFLCRNYILNGMVDSLYNVYSSFTRTRGLWEALEKKYKTEDARTKKFIVGKFLDFKMIDSITVINQVEELQILINKIHVEGMMINEAFQVASIIEKLPPSSKDFKNYLKDKCKELSMEDLIVRLRIKEDNRKNDKSVDKSFMEAKAHIVEGECSKKRKLPFNNGKRKKLANNKPDNKKIKGACWVCGKSGHLAKDCWHNNDEKKPERKGKASQANMTKFENFVVEFLESNVVIDSNGWWIDFETTRHICGDRNSFVNFQKIESGEKLYMGNASSSMVEGKGDVVLNLT</sequence>
<dbReference type="GO" id="GO:0003676">
    <property type="term" value="F:nucleic acid binding"/>
    <property type="evidence" value="ECO:0007669"/>
    <property type="project" value="InterPro"/>
</dbReference>
<evidence type="ECO:0000313" key="4">
    <source>
        <dbReference type="Proteomes" id="UP000288805"/>
    </source>
</evidence>
<accession>A0A438G540</accession>
<keyword evidence="1" id="KW-0862">Zinc</keyword>
<dbReference type="PANTHER" id="PTHR47592:SF27">
    <property type="entry name" value="OS08G0421700 PROTEIN"/>
    <property type="match status" value="1"/>
</dbReference>
<evidence type="ECO:0000256" key="1">
    <source>
        <dbReference type="PROSITE-ProRule" id="PRU00047"/>
    </source>
</evidence>
<dbReference type="Proteomes" id="UP000288805">
    <property type="component" value="Unassembled WGS sequence"/>
</dbReference>
<dbReference type="Gene3D" id="4.10.60.10">
    <property type="entry name" value="Zinc finger, CCHC-type"/>
    <property type="match status" value="1"/>
</dbReference>
<dbReference type="SMART" id="SM00343">
    <property type="entry name" value="ZnF_C2HC"/>
    <property type="match status" value="1"/>
</dbReference>
<name>A0A438G540_VITVI</name>
<feature type="domain" description="CCHC-type" evidence="2">
    <location>
        <begin position="265"/>
        <end position="278"/>
    </location>
</feature>
<dbReference type="EMBL" id="QGNW01000592">
    <property type="protein sequence ID" value="RVW67310.1"/>
    <property type="molecule type" value="Genomic_DNA"/>
</dbReference>
<gene>
    <name evidence="3" type="primary">POLX_1666</name>
    <name evidence="3" type="ORF">CK203_063993</name>
</gene>
<dbReference type="Pfam" id="PF00098">
    <property type="entry name" value="zf-CCHC"/>
    <property type="match status" value="1"/>
</dbReference>
<dbReference type="Gramene" id="Vitis07g01177.t01">
    <property type="protein sequence ID" value="Vitis07g01177.t01.CDS"/>
    <property type="gene ID" value="Vitis07g01177"/>
</dbReference>
<dbReference type="GO" id="GO:0008270">
    <property type="term" value="F:zinc ion binding"/>
    <property type="evidence" value="ECO:0007669"/>
    <property type="project" value="UniProtKB-KW"/>
</dbReference>